<accession>A0AAV7JBW5</accession>
<reference evidence="1 2" key="1">
    <citation type="journal article" date="2023" name="BMC Biol.">
        <title>The compact genome of the sponge Oopsacas minuta (Hexactinellida) is lacking key metazoan core genes.</title>
        <authorList>
            <person name="Santini S."/>
            <person name="Schenkelaars Q."/>
            <person name="Jourda C."/>
            <person name="Duchesne M."/>
            <person name="Belahbib H."/>
            <person name="Rocher C."/>
            <person name="Selva M."/>
            <person name="Riesgo A."/>
            <person name="Vervoort M."/>
            <person name="Leys S.P."/>
            <person name="Kodjabachian L."/>
            <person name="Le Bivic A."/>
            <person name="Borchiellini C."/>
            <person name="Claverie J.M."/>
            <person name="Renard E."/>
        </authorList>
    </citation>
    <scope>NUCLEOTIDE SEQUENCE [LARGE SCALE GENOMIC DNA]</scope>
    <source>
        <strain evidence="1">SPO-2</strain>
    </source>
</reference>
<protein>
    <submittedName>
        <fullName evidence="1">Uncharacterized protein</fullName>
    </submittedName>
</protein>
<organism evidence="1 2">
    <name type="scientific">Oopsacas minuta</name>
    <dbReference type="NCBI Taxonomy" id="111878"/>
    <lineage>
        <taxon>Eukaryota</taxon>
        <taxon>Metazoa</taxon>
        <taxon>Porifera</taxon>
        <taxon>Hexactinellida</taxon>
        <taxon>Hexasterophora</taxon>
        <taxon>Lyssacinosida</taxon>
        <taxon>Leucopsacidae</taxon>
        <taxon>Oopsacas</taxon>
    </lineage>
</organism>
<keyword evidence="2" id="KW-1185">Reference proteome</keyword>
<name>A0AAV7JBW5_9METZ</name>
<sequence length="110" mass="12879">MYILGNVIVENLPIQRIGSKKLKHLEKREEARRLLKTKVLLDTQKIHHNIQTLQQRCSRERESDIDRLSQISEKRNNEESICRILAGEIELVGEGFDENSKELCITDLLR</sequence>
<evidence type="ECO:0000313" key="2">
    <source>
        <dbReference type="Proteomes" id="UP001165289"/>
    </source>
</evidence>
<evidence type="ECO:0000313" key="1">
    <source>
        <dbReference type="EMBL" id="KAI6646212.1"/>
    </source>
</evidence>
<dbReference type="AlphaFoldDB" id="A0AAV7JBW5"/>
<dbReference type="EMBL" id="JAKMXF010000359">
    <property type="protein sequence ID" value="KAI6646212.1"/>
    <property type="molecule type" value="Genomic_DNA"/>
</dbReference>
<proteinExistence type="predicted"/>
<dbReference type="Proteomes" id="UP001165289">
    <property type="component" value="Unassembled WGS sequence"/>
</dbReference>
<comment type="caution">
    <text evidence="1">The sequence shown here is derived from an EMBL/GenBank/DDBJ whole genome shotgun (WGS) entry which is preliminary data.</text>
</comment>
<gene>
    <name evidence="1" type="ORF">LOD99_9354</name>
</gene>